<proteinExistence type="predicted"/>
<evidence type="ECO:0000313" key="1">
    <source>
        <dbReference type="EMBL" id="KAI0058584.1"/>
    </source>
</evidence>
<sequence>MGHVRAPQSSNHPAQVEEQKIVDSAGPTHDQEDMVDSVDTIFSQSREQLMDFLDIADDSASGPRQRDTPLAHHESQSERVPSQKRRVSGEHPEAKKRVRVQSPAGSSKKRSAETVEHPGHEGGASRADKGKQRERVQSTVSPPPIDDSDCDTPLPEPRNAFKESFNTLGGGNDAQASSSRVAEEASYGNGSVAGPSVSTRDASRRNGGRPPPRPIFNTKSDNSRKSNSAEVDAQGNVKLLRPKGM</sequence>
<name>A0ACB8SPT5_9AGAM</name>
<dbReference type="Proteomes" id="UP000814140">
    <property type="component" value="Unassembled WGS sequence"/>
</dbReference>
<protein>
    <submittedName>
        <fullName evidence="1">Uncharacterized protein</fullName>
    </submittedName>
</protein>
<organism evidence="1 2">
    <name type="scientific">Artomyces pyxidatus</name>
    <dbReference type="NCBI Taxonomy" id="48021"/>
    <lineage>
        <taxon>Eukaryota</taxon>
        <taxon>Fungi</taxon>
        <taxon>Dikarya</taxon>
        <taxon>Basidiomycota</taxon>
        <taxon>Agaricomycotina</taxon>
        <taxon>Agaricomycetes</taxon>
        <taxon>Russulales</taxon>
        <taxon>Auriscalpiaceae</taxon>
        <taxon>Artomyces</taxon>
    </lineage>
</organism>
<evidence type="ECO:0000313" key="2">
    <source>
        <dbReference type="Proteomes" id="UP000814140"/>
    </source>
</evidence>
<dbReference type="EMBL" id="MU277234">
    <property type="protein sequence ID" value="KAI0058584.1"/>
    <property type="molecule type" value="Genomic_DNA"/>
</dbReference>
<reference evidence="1" key="2">
    <citation type="journal article" date="2022" name="New Phytol.">
        <title>Evolutionary transition to the ectomycorrhizal habit in the genomes of a hyperdiverse lineage of mushroom-forming fungi.</title>
        <authorList>
            <person name="Looney B."/>
            <person name="Miyauchi S."/>
            <person name="Morin E."/>
            <person name="Drula E."/>
            <person name="Courty P.E."/>
            <person name="Kohler A."/>
            <person name="Kuo A."/>
            <person name="LaButti K."/>
            <person name="Pangilinan J."/>
            <person name="Lipzen A."/>
            <person name="Riley R."/>
            <person name="Andreopoulos W."/>
            <person name="He G."/>
            <person name="Johnson J."/>
            <person name="Nolan M."/>
            <person name="Tritt A."/>
            <person name="Barry K.W."/>
            <person name="Grigoriev I.V."/>
            <person name="Nagy L.G."/>
            <person name="Hibbett D."/>
            <person name="Henrissat B."/>
            <person name="Matheny P.B."/>
            <person name="Labbe J."/>
            <person name="Martin F.M."/>
        </authorList>
    </citation>
    <scope>NUCLEOTIDE SEQUENCE</scope>
    <source>
        <strain evidence="1">HHB10654</strain>
    </source>
</reference>
<comment type="caution">
    <text evidence="1">The sequence shown here is derived from an EMBL/GenBank/DDBJ whole genome shotgun (WGS) entry which is preliminary data.</text>
</comment>
<accession>A0ACB8SPT5</accession>
<reference evidence="1" key="1">
    <citation type="submission" date="2021-03" db="EMBL/GenBank/DDBJ databases">
        <authorList>
            <consortium name="DOE Joint Genome Institute"/>
            <person name="Ahrendt S."/>
            <person name="Looney B.P."/>
            <person name="Miyauchi S."/>
            <person name="Morin E."/>
            <person name="Drula E."/>
            <person name="Courty P.E."/>
            <person name="Chicoki N."/>
            <person name="Fauchery L."/>
            <person name="Kohler A."/>
            <person name="Kuo A."/>
            <person name="Labutti K."/>
            <person name="Pangilinan J."/>
            <person name="Lipzen A."/>
            <person name="Riley R."/>
            <person name="Andreopoulos W."/>
            <person name="He G."/>
            <person name="Johnson J."/>
            <person name="Barry K.W."/>
            <person name="Grigoriev I.V."/>
            <person name="Nagy L."/>
            <person name="Hibbett D."/>
            <person name="Henrissat B."/>
            <person name="Matheny P.B."/>
            <person name="Labbe J."/>
            <person name="Martin F."/>
        </authorList>
    </citation>
    <scope>NUCLEOTIDE SEQUENCE</scope>
    <source>
        <strain evidence="1">HHB10654</strain>
    </source>
</reference>
<keyword evidence="2" id="KW-1185">Reference proteome</keyword>
<gene>
    <name evidence="1" type="ORF">BV25DRAFT_1919278</name>
</gene>